<organism evidence="3 4">
    <name type="scientific">Adiantum capillus-veneris</name>
    <name type="common">Maidenhair fern</name>
    <dbReference type="NCBI Taxonomy" id="13818"/>
    <lineage>
        <taxon>Eukaryota</taxon>
        <taxon>Viridiplantae</taxon>
        <taxon>Streptophyta</taxon>
        <taxon>Embryophyta</taxon>
        <taxon>Tracheophyta</taxon>
        <taxon>Polypodiopsida</taxon>
        <taxon>Polypodiidae</taxon>
        <taxon>Polypodiales</taxon>
        <taxon>Pteridineae</taxon>
        <taxon>Pteridaceae</taxon>
        <taxon>Vittarioideae</taxon>
        <taxon>Adiantum</taxon>
    </lineage>
</organism>
<name>A0A9D4V634_ADICA</name>
<evidence type="ECO:0000313" key="4">
    <source>
        <dbReference type="Proteomes" id="UP000886520"/>
    </source>
</evidence>
<comment type="caution">
    <text evidence="3">The sequence shown here is derived from an EMBL/GenBank/DDBJ whole genome shotgun (WGS) entry which is preliminary data.</text>
</comment>
<feature type="signal peptide" evidence="2">
    <location>
        <begin position="1"/>
        <end position="21"/>
    </location>
</feature>
<dbReference type="Proteomes" id="UP000886520">
    <property type="component" value="Chromosome 5"/>
</dbReference>
<dbReference type="OrthoDB" id="1975880at2759"/>
<gene>
    <name evidence="3" type="ORF">GOP47_0005357</name>
</gene>
<sequence>MVVADALLLLVLLVVAGIAEAVREPTGSEAMQAEGGHHHHHQLEGRKTEKCSVKDLSIRQREVSRGQHLRWKVVVGSSCQACEASMVEVHCPGWVEGKAIEGFMYPIELVEPDLCMLGGPITPSKAFSTVYRQPAGKINFSIASAKFTCTS</sequence>
<accession>A0A9D4V634</accession>
<dbReference type="EMBL" id="JABFUD020000005">
    <property type="protein sequence ID" value="KAI5079878.1"/>
    <property type="molecule type" value="Genomic_DNA"/>
</dbReference>
<proteinExistence type="predicted"/>
<keyword evidence="4" id="KW-1185">Reference proteome</keyword>
<evidence type="ECO:0000256" key="2">
    <source>
        <dbReference type="SAM" id="SignalP"/>
    </source>
</evidence>
<evidence type="ECO:0000313" key="3">
    <source>
        <dbReference type="EMBL" id="KAI5079878.1"/>
    </source>
</evidence>
<evidence type="ECO:0000256" key="1">
    <source>
        <dbReference type="SAM" id="MobiDB-lite"/>
    </source>
</evidence>
<feature type="chain" id="PRO_5039667581" evidence="2">
    <location>
        <begin position="22"/>
        <end position="151"/>
    </location>
</feature>
<dbReference type="AlphaFoldDB" id="A0A9D4V634"/>
<keyword evidence="2" id="KW-0732">Signal</keyword>
<reference evidence="3 4" key="1">
    <citation type="submission" date="2021-01" db="EMBL/GenBank/DDBJ databases">
        <title>Adiantum capillus-veneris genome.</title>
        <authorList>
            <person name="Fang Y."/>
            <person name="Liao Q."/>
        </authorList>
    </citation>
    <scope>NUCLEOTIDE SEQUENCE [LARGE SCALE GENOMIC DNA]</scope>
    <source>
        <strain evidence="3">H3</strain>
        <tissue evidence="3">Leaf</tissue>
    </source>
</reference>
<protein>
    <submittedName>
        <fullName evidence="3">Uncharacterized protein</fullName>
    </submittedName>
</protein>
<feature type="region of interest" description="Disordered" evidence="1">
    <location>
        <begin position="27"/>
        <end position="49"/>
    </location>
</feature>